<proteinExistence type="predicted"/>
<evidence type="ECO:0000313" key="1">
    <source>
        <dbReference type="EMBL" id="EEF12814.1"/>
    </source>
</evidence>
<sequence>MQIQAKLKRRLNKIYTKPPSNLKLRILLCGSNLNKFRIAKCS</sequence>
<dbReference type="Proteomes" id="UP000003082">
    <property type="component" value="Unassembled WGS sequence"/>
</dbReference>
<accession>B9D5C4</accession>
<name>B9D5C4_CAMRE</name>
<dbReference type="EMBL" id="ACFU01000038">
    <property type="protein sequence ID" value="EEF12814.1"/>
    <property type="molecule type" value="Genomic_DNA"/>
</dbReference>
<dbReference type="AlphaFoldDB" id="B9D5C4"/>
<keyword evidence="2" id="KW-1185">Reference proteome</keyword>
<protein>
    <submittedName>
        <fullName evidence="1">Uncharacterized protein</fullName>
    </submittedName>
</protein>
<gene>
    <name evidence="1" type="ORF">CAMRE0001_2488</name>
</gene>
<reference evidence="1 2" key="1">
    <citation type="submission" date="2008-08" db="EMBL/GenBank/DDBJ databases">
        <authorList>
            <person name="Madupu R."/>
            <person name="Durkin A.S."/>
            <person name="Torralba M."/>
            <person name="Methe B."/>
            <person name="Sutton G.G."/>
            <person name="Strausberg R.L."/>
            <person name="Nelson K.E."/>
        </authorList>
    </citation>
    <scope>NUCLEOTIDE SEQUENCE [LARGE SCALE GENOMIC DNA]</scope>
    <source>
        <strain evidence="1 2">RM3267</strain>
    </source>
</reference>
<organism evidence="1 2">
    <name type="scientific">Campylobacter rectus RM3267</name>
    <dbReference type="NCBI Taxonomy" id="553218"/>
    <lineage>
        <taxon>Bacteria</taxon>
        <taxon>Pseudomonadati</taxon>
        <taxon>Campylobacterota</taxon>
        <taxon>Epsilonproteobacteria</taxon>
        <taxon>Campylobacterales</taxon>
        <taxon>Campylobacteraceae</taxon>
        <taxon>Campylobacter</taxon>
    </lineage>
</organism>
<evidence type="ECO:0000313" key="2">
    <source>
        <dbReference type="Proteomes" id="UP000003082"/>
    </source>
</evidence>
<comment type="caution">
    <text evidence="1">The sequence shown here is derived from an EMBL/GenBank/DDBJ whole genome shotgun (WGS) entry which is preliminary data.</text>
</comment>